<comment type="caution">
    <text evidence="1">The sequence shown here is derived from an EMBL/GenBank/DDBJ whole genome shotgun (WGS) entry which is preliminary data.</text>
</comment>
<sequence length="112" mass="11807">MKPLKRNNGSSNPCLLSFAWSGIRTGSEDKRAAIIVLMHTSSSQSRKAKAIMGGAALAQALHTPTYVGSKACSPAIYSQALSLSLSLSLCYCPLSSSNFLPSSPLRRSCQAT</sequence>
<reference evidence="1" key="1">
    <citation type="journal article" date="2019" name="BMC Genomics">
        <title>A new reference genome for Sorghum bicolor reveals high levels of sequence similarity between sweet and grain genotypes: implications for the genetics of sugar metabolism.</title>
        <authorList>
            <person name="Cooper E.A."/>
            <person name="Brenton Z.W."/>
            <person name="Flinn B.S."/>
            <person name="Jenkins J."/>
            <person name="Shu S."/>
            <person name="Flowers D."/>
            <person name="Luo F."/>
            <person name="Wang Y."/>
            <person name="Xia P."/>
            <person name="Barry K."/>
            <person name="Daum C."/>
            <person name="Lipzen A."/>
            <person name="Yoshinaga Y."/>
            <person name="Schmutz J."/>
            <person name="Saski C."/>
            <person name="Vermerris W."/>
            <person name="Kresovich S."/>
        </authorList>
    </citation>
    <scope>NUCLEOTIDE SEQUENCE</scope>
</reference>
<dbReference type="AlphaFoldDB" id="A0A921RTS7"/>
<evidence type="ECO:0000313" key="2">
    <source>
        <dbReference type="Proteomes" id="UP000807115"/>
    </source>
</evidence>
<evidence type="ECO:0000313" key="1">
    <source>
        <dbReference type="EMBL" id="KAG0546368.1"/>
    </source>
</evidence>
<dbReference type="EMBL" id="CM027681">
    <property type="protein sequence ID" value="KAG0546368.1"/>
    <property type="molecule type" value="Genomic_DNA"/>
</dbReference>
<gene>
    <name evidence="1" type="ORF">BDA96_02G441600</name>
</gene>
<name>A0A921RTS7_SORBI</name>
<dbReference type="Proteomes" id="UP000807115">
    <property type="component" value="Chromosome 2"/>
</dbReference>
<proteinExistence type="predicted"/>
<accession>A0A921RTS7</accession>
<protein>
    <submittedName>
        <fullName evidence="1">Uncharacterized protein</fullName>
    </submittedName>
</protein>
<organism evidence="1 2">
    <name type="scientific">Sorghum bicolor</name>
    <name type="common">Sorghum</name>
    <name type="synonym">Sorghum vulgare</name>
    <dbReference type="NCBI Taxonomy" id="4558"/>
    <lineage>
        <taxon>Eukaryota</taxon>
        <taxon>Viridiplantae</taxon>
        <taxon>Streptophyta</taxon>
        <taxon>Embryophyta</taxon>
        <taxon>Tracheophyta</taxon>
        <taxon>Spermatophyta</taxon>
        <taxon>Magnoliopsida</taxon>
        <taxon>Liliopsida</taxon>
        <taxon>Poales</taxon>
        <taxon>Poaceae</taxon>
        <taxon>PACMAD clade</taxon>
        <taxon>Panicoideae</taxon>
        <taxon>Andropogonodae</taxon>
        <taxon>Andropogoneae</taxon>
        <taxon>Sorghinae</taxon>
        <taxon>Sorghum</taxon>
    </lineage>
</organism>
<reference evidence="1" key="2">
    <citation type="submission" date="2020-10" db="EMBL/GenBank/DDBJ databases">
        <authorList>
            <person name="Cooper E.A."/>
            <person name="Brenton Z.W."/>
            <person name="Flinn B.S."/>
            <person name="Jenkins J."/>
            <person name="Shu S."/>
            <person name="Flowers D."/>
            <person name="Luo F."/>
            <person name="Wang Y."/>
            <person name="Xia P."/>
            <person name="Barry K."/>
            <person name="Daum C."/>
            <person name="Lipzen A."/>
            <person name="Yoshinaga Y."/>
            <person name="Schmutz J."/>
            <person name="Saski C."/>
            <person name="Vermerris W."/>
            <person name="Kresovich S."/>
        </authorList>
    </citation>
    <scope>NUCLEOTIDE SEQUENCE</scope>
</reference>